<dbReference type="EMBL" id="GGFL01008192">
    <property type="protein sequence ID" value="MBW72370.1"/>
    <property type="molecule type" value="Transcribed_RNA"/>
</dbReference>
<evidence type="ECO:0000256" key="2">
    <source>
        <dbReference type="SAM" id="SignalP"/>
    </source>
</evidence>
<proteinExistence type="predicted"/>
<keyword evidence="2" id="KW-0732">Signal</keyword>
<reference evidence="3" key="1">
    <citation type="submission" date="2018-01" db="EMBL/GenBank/DDBJ databases">
        <title>An insight into the sialome of Amazonian anophelines.</title>
        <authorList>
            <person name="Ribeiro J.M."/>
            <person name="Scarpassa V."/>
            <person name="Calvo E."/>
        </authorList>
    </citation>
    <scope>NUCLEOTIDE SEQUENCE</scope>
</reference>
<feature type="chain" id="PRO_5014720918" evidence="2">
    <location>
        <begin position="19"/>
        <end position="105"/>
    </location>
</feature>
<organism evidence="3">
    <name type="scientific">Anopheles darlingi</name>
    <name type="common">Mosquito</name>
    <dbReference type="NCBI Taxonomy" id="43151"/>
    <lineage>
        <taxon>Eukaryota</taxon>
        <taxon>Metazoa</taxon>
        <taxon>Ecdysozoa</taxon>
        <taxon>Arthropoda</taxon>
        <taxon>Hexapoda</taxon>
        <taxon>Insecta</taxon>
        <taxon>Pterygota</taxon>
        <taxon>Neoptera</taxon>
        <taxon>Endopterygota</taxon>
        <taxon>Diptera</taxon>
        <taxon>Nematocera</taxon>
        <taxon>Culicoidea</taxon>
        <taxon>Culicidae</taxon>
        <taxon>Anophelinae</taxon>
        <taxon>Anopheles</taxon>
    </lineage>
</organism>
<feature type="region of interest" description="Disordered" evidence="1">
    <location>
        <begin position="17"/>
        <end position="71"/>
    </location>
</feature>
<feature type="compositionally biased region" description="Basic and acidic residues" evidence="1">
    <location>
        <begin position="22"/>
        <end position="34"/>
    </location>
</feature>
<feature type="signal peptide" evidence="2">
    <location>
        <begin position="1"/>
        <end position="18"/>
    </location>
</feature>
<dbReference type="AlphaFoldDB" id="A0A2M4D481"/>
<protein>
    <submittedName>
        <fullName evidence="3">Putative secreted protein</fullName>
    </submittedName>
</protein>
<sequence length="105" mass="11817">MFLAFLRLLFAVVKVGRPNQDGGDRKEGTRHDQEPNSQPVLPKVPFWTSSPHRQPLSLGAVQSSSPKKGGWSTMTEVIRTMECRVFILMQHRVRTPMGKAEKESA</sequence>
<evidence type="ECO:0000313" key="3">
    <source>
        <dbReference type="EMBL" id="MBW72370.1"/>
    </source>
</evidence>
<evidence type="ECO:0000256" key="1">
    <source>
        <dbReference type="SAM" id="MobiDB-lite"/>
    </source>
</evidence>
<name>A0A2M4D481_ANODA</name>
<accession>A0A2M4D481</accession>